<name>A0A6F8XUU8_9ACTN</name>
<dbReference type="GO" id="GO:0004493">
    <property type="term" value="F:methylmalonyl-CoA epimerase activity"/>
    <property type="evidence" value="ECO:0007669"/>
    <property type="project" value="TreeGrafter"/>
</dbReference>
<dbReference type="PANTHER" id="PTHR43048">
    <property type="entry name" value="METHYLMALONYL-COA EPIMERASE"/>
    <property type="match status" value="1"/>
</dbReference>
<dbReference type="SUPFAM" id="SSF54593">
    <property type="entry name" value="Glyoxalase/Bleomycin resistance protein/Dihydroxybiphenyl dioxygenase"/>
    <property type="match status" value="1"/>
</dbReference>
<keyword evidence="1" id="KW-0479">Metal-binding</keyword>
<dbReference type="GO" id="GO:0046872">
    <property type="term" value="F:metal ion binding"/>
    <property type="evidence" value="ECO:0007669"/>
    <property type="project" value="UniProtKB-KW"/>
</dbReference>
<dbReference type="EMBL" id="AP022870">
    <property type="protein sequence ID" value="BCB77603.1"/>
    <property type="molecule type" value="Genomic_DNA"/>
</dbReference>
<dbReference type="PANTHER" id="PTHR43048:SF3">
    <property type="entry name" value="METHYLMALONYL-COA EPIMERASE, MITOCHONDRIAL"/>
    <property type="match status" value="1"/>
</dbReference>
<protein>
    <recommendedName>
        <fullName evidence="2">VOC domain-containing protein</fullName>
    </recommendedName>
</protein>
<dbReference type="InterPro" id="IPR037523">
    <property type="entry name" value="VOC_core"/>
</dbReference>
<dbReference type="AlphaFoldDB" id="A0A6F8XUU8"/>
<dbReference type="Proteomes" id="UP000502508">
    <property type="component" value="Chromosome"/>
</dbReference>
<dbReference type="InterPro" id="IPR004360">
    <property type="entry name" value="Glyas_Fos-R_dOase_dom"/>
</dbReference>
<dbReference type="KEGG" id="pfla:Pflav_040130"/>
<keyword evidence="4" id="KW-1185">Reference proteome</keyword>
<sequence>MTTRSGGLRQVRLGSRDLDRSAAFYRDLLGFEEVPVSIQDARCFAAGEVRVLVSQVGPDADLGGWVNDDVQGGIRHFGMKVADIDARVRDLEAAGVTVLSPPADVLGDVRIAFFLDPDGARLEFVQGNLRYQHVYAPDLAAAEAATRVVPGERPRFDHVAVTVEDLPATLDAFDYPVIGEIRHHDDPRGFLMTYLQAGPAVLEVFSFDVPVRPRPLENDGVLGFQRFEVE</sequence>
<evidence type="ECO:0000313" key="3">
    <source>
        <dbReference type="EMBL" id="BCB77603.1"/>
    </source>
</evidence>
<evidence type="ECO:0000256" key="1">
    <source>
        <dbReference type="ARBA" id="ARBA00022723"/>
    </source>
</evidence>
<dbReference type="PROSITE" id="PS51819">
    <property type="entry name" value="VOC"/>
    <property type="match status" value="1"/>
</dbReference>
<dbReference type="InterPro" id="IPR051785">
    <property type="entry name" value="MMCE/EMCE_epimerase"/>
</dbReference>
<dbReference type="GO" id="GO:0046491">
    <property type="term" value="P:L-methylmalonyl-CoA metabolic process"/>
    <property type="evidence" value="ECO:0007669"/>
    <property type="project" value="TreeGrafter"/>
</dbReference>
<gene>
    <name evidence="3" type="ORF">Pflav_040130</name>
</gene>
<proteinExistence type="predicted"/>
<feature type="domain" description="VOC" evidence="2">
    <location>
        <begin position="7"/>
        <end position="127"/>
    </location>
</feature>
<dbReference type="Gene3D" id="3.10.180.10">
    <property type="entry name" value="2,3-Dihydroxybiphenyl 1,2-Dioxygenase, domain 1"/>
    <property type="match status" value="1"/>
</dbReference>
<dbReference type="Pfam" id="PF00903">
    <property type="entry name" value="Glyoxalase"/>
    <property type="match status" value="1"/>
</dbReference>
<dbReference type="InterPro" id="IPR029068">
    <property type="entry name" value="Glyas_Bleomycin-R_OHBP_Dase"/>
</dbReference>
<evidence type="ECO:0000313" key="4">
    <source>
        <dbReference type="Proteomes" id="UP000502508"/>
    </source>
</evidence>
<dbReference type="RefSeq" id="WP_173037333.1">
    <property type="nucleotide sequence ID" value="NZ_AP022870.1"/>
</dbReference>
<reference evidence="3 4" key="2">
    <citation type="submission" date="2020-03" db="EMBL/GenBank/DDBJ databases">
        <authorList>
            <person name="Ichikawa N."/>
            <person name="Kimura A."/>
            <person name="Kitahashi Y."/>
            <person name="Uohara A."/>
        </authorList>
    </citation>
    <scope>NUCLEOTIDE SEQUENCE [LARGE SCALE GENOMIC DNA]</scope>
    <source>
        <strain evidence="3 4">NBRC 107702</strain>
    </source>
</reference>
<reference evidence="3 4" key="1">
    <citation type="submission" date="2020-03" db="EMBL/GenBank/DDBJ databases">
        <title>Whole genome shotgun sequence of Phytohabitans flavus NBRC 107702.</title>
        <authorList>
            <person name="Komaki H."/>
            <person name="Tamura T."/>
        </authorList>
    </citation>
    <scope>NUCLEOTIDE SEQUENCE [LARGE SCALE GENOMIC DNA]</scope>
    <source>
        <strain evidence="3 4">NBRC 107702</strain>
    </source>
</reference>
<accession>A0A6F8XUU8</accession>
<organism evidence="3 4">
    <name type="scientific">Phytohabitans flavus</name>
    <dbReference type="NCBI Taxonomy" id="1076124"/>
    <lineage>
        <taxon>Bacteria</taxon>
        <taxon>Bacillati</taxon>
        <taxon>Actinomycetota</taxon>
        <taxon>Actinomycetes</taxon>
        <taxon>Micromonosporales</taxon>
        <taxon>Micromonosporaceae</taxon>
    </lineage>
</organism>
<evidence type="ECO:0000259" key="2">
    <source>
        <dbReference type="PROSITE" id="PS51819"/>
    </source>
</evidence>